<dbReference type="RefSeq" id="WP_068533676.1">
    <property type="nucleotide sequence ID" value="NZ_LVJH01000024.1"/>
</dbReference>
<dbReference type="EMBL" id="LVJH01000024">
    <property type="protein sequence ID" value="OAB42150.1"/>
    <property type="molecule type" value="Genomic_DNA"/>
</dbReference>
<accession>A0A168KKQ5</accession>
<evidence type="ECO:0000313" key="1">
    <source>
        <dbReference type="EMBL" id="OAB42150.1"/>
    </source>
</evidence>
<keyword evidence="2" id="KW-1185">Reference proteome</keyword>
<evidence type="ECO:0000313" key="2">
    <source>
        <dbReference type="Proteomes" id="UP000076967"/>
    </source>
</evidence>
<dbReference type="Proteomes" id="UP000076967">
    <property type="component" value="Unassembled WGS sequence"/>
</dbReference>
<sequence>MLFALEIVNYSGWNDGYHSIIGNIPLDQMNNTYDYGLWSTIRRKYLNIFGDELAHKSQYRALYGLGSYGYIGRTIHRVLNGLELFEILCSSLATPKQRSGSNLKLFK</sequence>
<comment type="caution">
    <text evidence="1">The sequence shown here is derived from an EMBL/GenBank/DDBJ whole genome shotgun (WGS) entry which is preliminary data.</text>
</comment>
<reference evidence="1 2" key="1">
    <citation type="submission" date="2016-03" db="EMBL/GenBank/DDBJ databases">
        <title>Draft genome sequence of Paenibacillus glacialis DSM 22343.</title>
        <authorList>
            <person name="Shin S.-K."/>
            <person name="Yi H."/>
        </authorList>
    </citation>
    <scope>NUCLEOTIDE SEQUENCE [LARGE SCALE GENOMIC DNA]</scope>
    <source>
        <strain evidence="1 2">DSM 22343</strain>
    </source>
</reference>
<gene>
    <name evidence="1" type="ORF">PGLA_13890</name>
</gene>
<protein>
    <submittedName>
        <fullName evidence="1">Uncharacterized protein</fullName>
    </submittedName>
</protein>
<dbReference type="OrthoDB" id="2218486at2"/>
<proteinExistence type="predicted"/>
<dbReference type="AlphaFoldDB" id="A0A168KKQ5"/>
<organism evidence="1 2">
    <name type="scientific">Paenibacillus glacialis</name>
    <dbReference type="NCBI Taxonomy" id="494026"/>
    <lineage>
        <taxon>Bacteria</taxon>
        <taxon>Bacillati</taxon>
        <taxon>Bacillota</taxon>
        <taxon>Bacilli</taxon>
        <taxon>Bacillales</taxon>
        <taxon>Paenibacillaceae</taxon>
        <taxon>Paenibacillus</taxon>
    </lineage>
</organism>
<name>A0A168KKQ5_9BACL</name>